<evidence type="ECO:0000259" key="1">
    <source>
        <dbReference type="SMART" id="SM00458"/>
    </source>
</evidence>
<name>A0ABX1RNE6_9PSEU</name>
<dbReference type="InterPro" id="IPR000772">
    <property type="entry name" value="Ricin_B_lectin"/>
</dbReference>
<proteinExistence type="predicted"/>
<dbReference type="PROSITE" id="PS50231">
    <property type="entry name" value="RICIN_B_LECTIN"/>
    <property type="match status" value="1"/>
</dbReference>
<reference evidence="2 3" key="1">
    <citation type="submission" date="2020-04" db="EMBL/GenBank/DDBJ databases">
        <authorList>
            <person name="Klaysubun C."/>
            <person name="Duangmal K."/>
            <person name="Lipun K."/>
        </authorList>
    </citation>
    <scope>NUCLEOTIDE SEQUENCE [LARGE SCALE GENOMIC DNA]</scope>
    <source>
        <strain evidence="2 3">JCM 11839</strain>
    </source>
</reference>
<comment type="caution">
    <text evidence="2">The sequence shown here is derived from an EMBL/GenBank/DDBJ whole genome shotgun (WGS) entry which is preliminary data.</text>
</comment>
<protein>
    <submittedName>
        <fullName evidence="2">RICIN domain-containing protein</fullName>
    </submittedName>
</protein>
<organism evidence="2 3">
    <name type="scientific">Pseudonocardia xinjiangensis</name>
    <dbReference type="NCBI Taxonomy" id="75289"/>
    <lineage>
        <taxon>Bacteria</taxon>
        <taxon>Bacillati</taxon>
        <taxon>Actinomycetota</taxon>
        <taxon>Actinomycetes</taxon>
        <taxon>Pseudonocardiales</taxon>
        <taxon>Pseudonocardiaceae</taxon>
        <taxon>Pseudonocardia</taxon>
    </lineage>
</organism>
<evidence type="ECO:0000313" key="2">
    <source>
        <dbReference type="EMBL" id="NMH81900.1"/>
    </source>
</evidence>
<dbReference type="SUPFAM" id="SSF50370">
    <property type="entry name" value="Ricin B-like lectins"/>
    <property type="match status" value="1"/>
</dbReference>
<dbReference type="EMBL" id="JAAXKY010000179">
    <property type="protein sequence ID" value="NMH81900.1"/>
    <property type="molecule type" value="Genomic_DNA"/>
</dbReference>
<gene>
    <name evidence="2" type="ORF">HF577_33030</name>
</gene>
<feature type="domain" description="Ricin B lectin" evidence="1">
    <location>
        <begin position="1"/>
        <end position="114"/>
    </location>
</feature>
<dbReference type="Gene3D" id="2.80.10.50">
    <property type="match status" value="1"/>
</dbReference>
<keyword evidence="3" id="KW-1185">Reference proteome</keyword>
<dbReference type="InterPro" id="IPR035992">
    <property type="entry name" value="Ricin_B-like_lectins"/>
</dbReference>
<dbReference type="Proteomes" id="UP001296706">
    <property type="component" value="Unassembled WGS sequence"/>
</dbReference>
<dbReference type="Pfam" id="PF00652">
    <property type="entry name" value="Ricin_B_lectin"/>
    <property type="match status" value="1"/>
</dbReference>
<evidence type="ECO:0000313" key="3">
    <source>
        <dbReference type="Proteomes" id="UP001296706"/>
    </source>
</evidence>
<sequence length="114" mass="11625">MSSHTSAGCIDATAGKDGTPLRLGGCGSAASQRWTFTGGTIRSVGLCMDLAGANTANGTTIQVARCNGGWAQQFTLNAAHDLVNPTADKCVTVQSGLLVIQPCNGTDPQKWSKG</sequence>
<dbReference type="SMART" id="SM00458">
    <property type="entry name" value="RICIN"/>
    <property type="match status" value="1"/>
</dbReference>
<accession>A0ABX1RNE6</accession>